<keyword evidence="2" id="KW-1185">Reference proteome</keyword>
<dbReference type="Proteomes" id="UP001597512">
    <property type="component" value="Unassembled WGS sequence"/>
</dbReference>
<dbReference type="RefSeq" id="WP_381502284.1">
    <property type="nucleotide sequence ID" value="NZ_JBHUOM010000012.1"/>
</dbReference>
<protein>
    <submittedName>
        <fullName evidence="1">Uncharacterized protein</fullName>
    </submittedName>
</protein>
<evidence type="ECO:0000313" key="1">
    <source>
        <dbReference type="EMBL" id="MFD2935067.1"/>
    </source>
</evidence>
<gene>
    <name evidence="1" type="ORF">ACFS25_14845</name>
</gene>
<sequence>MITPLTSGIKDEFTIPSVGVADAVNPVADQTGPIQKGNHLTPDRTV</sequence>
<organism evidence="1 2">
    <name type="scientific">Spirosoma flavum</name>
    <dbReference type="NCBI Taxonomy" id="2048557"/>
    <lineage>
        <taxon>Bacteria</taxon>
        <taxon>Pseudomonadati</taxon>
        <taxon>Bacteroidota</taxon>
        <taxon>Cytophagia</taxon>
        <taxon>Cytophagales</taxon>
        <taxon>Cytophagaceae</taxon>
        <taxon>Spirosoma</taxon>
    </lineage>
</organism>
<accession>A0ABW6AKL8</accession>
<name>A0ABW6AKL8_9BACT</name>
<reference evidence="2" key="1">
    <citation type="journal article" date="2019" name="Int. J. Syst. Evol. Microbiol.">
        <title>The Global Catalogue of Microorganisms (GCM) 10K type strain sequencing project: providing services to taxonomists for standard genome sequencing and annotation.</title>
        <authorList>
            <consortium name="The Broad Institute Genomics Platform"/>
            <consortium name="The Broad Institute Genome Sequencing Center for Infectious Disease"/>
            <person name="Wu L."/>
            <person name="Ma J."/>
        </authorList>
    </citation>
    <scope>NUCLEOTIDE SEQUENCE [LARGE SCALE GENOMIC DNA]</scope>
    <source>
        <strain evidence="2">KCTC 52490</strain>
    </source>
</reference>
<evidence type="ECO:0000313" key="2">
    <source>
        <dbReference type="Proteomes" id="UP001597512"/>
    </source>
</evidence>
<proteinExistence type="predicted"/>
<dbReference type="EMBL" id="JBHUOM010000012">
    <property type="protein sequence ID" value="MFD2935067.1"/>
    <property type="molecule type" value="Genomic_DNA"/>
</dbReference>
<comment type="caution">
    <text evidence="1">The sequence shown here is derived from an EMBL/GenBank/DDBJ whole genome shotgun (WGS) entry which is preliminary data.</text>
</comment>